<name>A7RT02_NEMVE</name>
<dbReference type="GO" id="GO:0005737">
    <property type="term" value="C:cytoplasm"/>
    <property type="evidence" value="ECO:0000318"/>
    <property type="project" value="GO_Central"/>
</dbReference>
<dbReference type="GO" id="GO:0045505">
    <property type="term" value="F:dynein intermediate chain binding"/>
    <property type="evidence" value="ECO:0000318"/>
    <property type="project" value="GO_Central"/>
</dbReference>
<dbReference type="HOGENOM" id="CLU_097204_4_3_1"/>
<dbReference type="Gene3D" id="3.30.1140.40">
    <property type="entry name" value="Tctex-1"/>
    <property type="match status" value="1"/>
</dbReference>
<protein>
    <submittedName>
        <fullName evidence="2">Uncharacterized protein</fullName>
    </submittedName>
</protein>
<evidence type="ECO:0000313" key="2">
    <source>
        <dbReference type="EMBL" id="EDO45313.1"/>
    </source>
</evidence>
<dbReference type="AlphaFoldDB" id="A7RT02"/>
<dbReference type="PANTHER" id="PTHR21255:SF65">
    <property type="entry name" value="TCTEX1 DOMAIN-CONTAINING PROTEIN 2"/>
    <property type="match status" value="1"/>
</dbReference>
<evidence type="ECO:0000256" key="1">
    <source>
        <dbReference type="ARBA" id="ARBA00005361"/>
    </source>
</evidence>
<dbReference type="CDD" id="cd21451">
    <property type="entry name" value="DLC-like_TCTEX1D"/>
    <property type="match status" value="1"/>
</dbReference>
<dbReference type="OMA" id="NESMRSE"/>
<dbReference type="InterPro" id="IPR038586">
    <property type="entry name" value="Tctex-1-like_sf"/>
</dbReference>
<organism evidence="2 3">
    <name type="scientific">Nematostella vectensis</name>
    <name type="common">Starlet sea anemone</name>
    <dbReference type="NCBI Taxonomy" id="45351"/>
    <lineage>
        <taxon>Eukaryota</taxon>
        <taxon>Metazoa</taxon>
        <taxon>Cnidaria</taxon>
        <taxon>Anthozoa</taxon>
        <taxon>Hexacorallia</taxon>
        <taxon>Actiniaria</taxon>
        <taxon>Edwardsiidae</taxon>
        <taxon>Nematostella</taxon>
    </lineage>
</organism>
<dbReference type="PhylomeDB" id="A7RT02"/>
<dbReference type="STRING" id="45351.A7RT02"/>
<dbReference type="GO" id="GO:0005868">
    <property type="term" value="C:cytoplasmic dynein complex"/>
    <property type="evidence" value="ECO:0000318"/>
    <property type="project" value="GO_Central"/>
</dbReference>
<reference evidence="2 3" key="1">
    <citation type="journal article" date="2007" name="Science">
        <title>Sea anemone genome reveals ancestral eumetazoan gene repertoire and genomic organization.</title>
        <authorList>
            <person name="Putnam N.H."/>
            <person name="Srivastava M."/>
            <person name="Hellsten U."/>
            <person name="Dirks B."/>
            <person name="Chapman J."/>
            <person name="Salamov A."/>
            <person name="Terry A."/>
            <person name="Shapiro H."/>
            <person name="Lindquist E."/>
            <person name="Kapitonov V.V."/>
            <person name="Jurka J."/>
            <person name="Genikhovich G."/>
            <person name="Grigoriev I.V."/>
            <person name="Lucas S.M."/>
            <person name="Steele R.E."/>
            <person name="Finnerty J.R."/>
            <person name="Technau U."/>
            <person name="Martindale M.Q."/>
            <person name="Rokhsar D.S."/>
        </authorList>
    </citation>
    <scope>NUCLEOTIDE SEQUENCE [LARGE SCALE GENOMIC DNA]</scope>
    <source>
        <strain evidence="3">CH2 X CH6</strain>
    </source>
</reference>
<dbReference type="GO" id="GO:0007018">
    <property type="term" value="P:microtubule-based movement"/>
    <property type="evidence" value="ECO:0000318"/>
    <property type="project" value="GO_Central"/>
</dbReference>
<feature type="non-terminal residue" evidence="2">
    <location>
        <position position="1"/>
    </location>
</feature>
<dbReference type="PANTHER" id="PTHR21255">
    <property type="entry name" value="T-COMPLEX-ASSOCIATED-TESTIS-EXPRESSED 1/ DYNEIN LIGHT CHAIN"/>
    <property type="match status" value="1"/>
</dbReference>
<dbReference type="InterPro" id="IPR005334">
    <property type="entry name" value="Tctex-1-like"/>
</dbReference>
<comment type="similarity">
    <text evidence="1">Belongs to the dynein light chain Tctex-type family.</text>
</comment>
<dbReference type="Pfam" id="PF03645">
    <property type="entry name" value="Tctex-1"/>
    <property type="match status" value="1"/>
</dbReference>
<dbReference type="Proteomes" id="UP000001593">
    <property type="component" value="Unassembled WGS sequence"/>
</dbReference>
<evidence type="ECO:0000313" key="3">
    <source>
        <dbReference type="Proteomes" id="UP000001593"/>
    </source>
</evidence>
<sequence>KNTYRMEPSNRFSHKKVKDIIEEAFQEHLNEHSYEAEFCKHMTTKLSELIKQRVKHLGFTRYKLICIVYIGQVMNQGMRIGSRCLWNTNFDNVVEGSYRNGNLFAVATVFGAFVE</sequence>
<keyword evidence="3" id="KW-1185">Reference proteome</keyword>
<accession>A7RT02</accession>
<dbReference type="EMBL" id="DS469536">
    <property type="protein sequence ID" value="EDO45313.1"/>
    <property type="molecule type" value="Genomic_DNA"/>
</dbReference>
<gene>
    <name evidence="2" type="ORF">NEMVEDRAFT_v1g92462</name>
</gene>
<dbReference type="InParanoid" id="A7RT02"/>
<proteinExistence type="inferred from homology"/>
<dbReference type="eggNOG" id="KOG4108">
    <property type="taxonomic scope" value="Eukaryota"/>
</dbReference>